<keyword evidence="2" id="KW-1185">Reference proteome</keyword>
<proteinExistence type="predicted"/>
<dbReference type="WBParaSite" id="nRc.2.0.1.t46432-RA">
    <property type="protein sequence ID" value="nRc.2.0.1.t46432-RA"/>
    <property type="gene ID" value="nRc.2.0.1.g46432"/>
</dbReference>
<reference evidence="3" key="1">
    <citation type="submission" date="2022-11" db="UniProtKB">
        <authorList>
            <consortium name="WormBaseParasite"/>
        </authorList>
    </citation>
    <scope>IDENTIFICATION</scope>
</reference>
<feature type="compositionally biased region" description="Polar residues" evidence="1">
    <location>
        <begin position="1"/>
        <end position="20"/>
    </location>
</feature>
<feature type="compositionally biased region" description="Polar residues" evidence="1">
    <location>
        <begin position="39"/>
        <end position="48"/>
    </location>
</feature>
<feature type="region of interest" description="Disordered" evidence="1">
    <location>
        <begin position="1"/>
        <end position="54"/>
    </location>
</feature>
<dbReference type="Proteomes" id="UP000887565">
    <property type="component" value="Unplaced"/>
</dbReference>
<feature type="region of interest" description="Disordered" evidence="1">
    <location>
        <begin position="149"/>
        <end position="168"/>
    </location>
</feature>
<evidence type="ECO:0000313" key="2">
    <source>
        <dbReference type="Proteomes" id="UP000887565"/>
    </source>
</evidence>
<name>A0A915L6L2_ROMCU</name>
<accession>A0A915L6L2</accession>
<protein>
    <submittedName>
        <fullName evidence="3">Uncharacterized protein</fullName>
    </submittedName>
</protein>
<evidence type="ECO:0000313" key="3">
    <source>
        <dbReference type="WBParaSite" id="nRc.2.0.1.t46432-RA"/>
    </source>
</evidence>
<dbReference type="AlphaFoldDB" id="A0A915L6L2"/>
<evidence type="ECO:0000256" key="1">
    <source>
        <dbReference type="SAM" id="MobiDB-lite"/>
    </source>
</evidence>
<sequence length="374" mass="41164">MSLNASKDSATSSLTPQFSTMHDKQAKAVADTVQKKFPESTSGFQSPSGFGKTTKMETSFTKQNIPYNDRSSQSSESTALRQIPSEKYMYTFPMSYGKTAVNLNQSSSNFVRAEKQTPLSNMQTKPMTPELSYMETFVPLPLTLHSPINDGEEPADQPKINSPLADPIQGAGSLSASAKDLDMLKKASTSPEIFATWSNKDKFDAFMLDEAQLSDFTIAAGVKDTLPLMYSLMNKSLLASMGHQLDEMKATRSFNPFFLNCYTLEDKPVTTSESQSTSDLKLVLSTQRSEYLSISDTAGFVVSIDAMKDDAYPHLNGYIANSGSMLDISITQLMVIKNVGHCIDDENYSVDLVLGTQQDEANKIDNKYKEKDNA</sequence>
<organism evidence="2 3">
    <name type="scientific">Romanomermis culicivorax</name>
    <name type="common">Nematode worm</name>
    <dbReference type="NCBI Taxonomy" id="13658"/>
    <lineage>
        <taxon>Eukaryota</taxon>
        <taxon>Metazoa</taxon>
        <taxon>Ecdysozoa</taxon>
        <taxon>Nematoda</taxon>
        <taxon>Enoplea</taxon>
        <taxon>Dorylaimia</taxon>
        <taxon>Mermithida</taxon>
        <taxon>Mermithoidea</taxon>
        <taxon>Mermithidae</taxon>
        <taxon>Romanomermis</taxon>
    </lineage>
</organism>